<dbReference type="GO" id="GO:0019825">
    <property type="term" value="F:oxygen binding"/>
    <property type="evidence" value="ECO:0007669"/>
    <property type="project" value="InterPro"/>
</dbReference>
<dbReference type="RefSeq" id="WP_148059278.1">
    <property type="nucleotide sequence ID" value="NZ_RKHR01000003.1"/>
</dbReference>
<dbReference type="Gene3D" id="1.10.490.10">
    <property type="entry name" value="Globins"/>
    <property type="match status" value="1"/>
</dbReference>
<protein>
    <recommendedName>
        <fullName evidence="2">Globin domain-containing protein</fullName>
    </recommendedName>
</protein>
<keyword evidence="1" id="KW-0349">Heme</keyword>
<dbReference type="GO" id="GO:0005344">
    <property type="term" value="F:oxygen carrier activity"/>
    <property type="evidence" value="ECO:0007669"/>
    <property type="project" value="UniProtKB-KW"/>
</dbReference>
<sequence length="141" mass="16111">MEDYVSQLEGSFNLALEKVGANKLAESFFDKFFAAYPEISQYFAGTDIGYFKGKKLKIVFEFITDIVNHPDFAEVHIAQEVLRHQIYGLKDEAYYFVLIDSLELAVKEALGEKWNSDYQSAWHDIGLIFKAIIGKAVDELL</sequence>
<dbReference type="SUPFAM" id="SSF46458">
    <property type="entry name" value="Globin-like"/>
    <property type="match status" value="1"/>
</dbReference>
<evidence type="ECO:0000313" key="4">
    <source>
        <dbReference type="Proteomes" id="UP000275394"/>
    </source>
</evidence>
<reference evidence="3 4" key="1">
    <citation type="submission" date="2018-11" db="EMBL/GenBank/DDBJ databases">
        <title>Genomic Encyclopedia of Type Strains, Phase IV (KMG-IV): sequencing the most valuable type-strain genomes for metagenomic binning, comparative biology and taxonomic classification.</title>
        <authorList>
            <person name="Goeker M."/>
        </authorList>
    </citation>
    <scope>NUCLEOTIDE SEQUENCE [LARGE SCALE GENOMIC DNA]</scope>
    <source>
        <strain evidence="3 4">DSM 100316</strain>
    </source>
</reference>
<keyword evidence="1" id="KW-0813">Transport</keyword>
<keyword evidence="1" id="KW-0561">Oxygen transport</keyword>
<gene>
    <name evidence="3" type="ORF">EDC56_0378</name>
</gene>
<dbReference type="Pfam" id="PF00042">
    <property type="entry name" value="Globin"/>
    <property type="match status" value="1"/>
</dbReference>
<accession>A0A3N2DYV1</accession>
<dbReference type="AlphaFoldDB" id="A0A3N2DYV1"/>
<comment type="similarity">
    <text evidence="1">Belongs to the globin family.</text>
</comment>
<evidence type="ECO:0000313" key="3">
    <source>
        <dbReference type="EMBL" id="ROS04862.1"/>
    </source>
</evidence>
<comment type="caution">
    <text evidence="3">The sequence shown here is derived from an EMBL/GenBank/DDBJ whole genome shotgun (WGS) entry which is preliminary data.</text>
</comment>
<dbReference type="InterPro" id="IPR000971">
    <property type="entry name" value="Globin"/>
</dbReference>
<keyword evidence="4" id="KW-1185">Reference proteome</keyword>
<name>A0A3N2DYV1_9GAMM</name>
<dbReference type="Proteomes" id="UP000275394">
    <property type="component" value="Unassembled WGS sequence"/>
</dbReference>
<dbReference type="InterPro" id="IPR012292">
    <property type="entry name" value="Globin/Proto"/>
</dbReference>
<keyword evidence="1" id="KW-0479">Metal-binding</keyword>
<dbReference type="EMBL" id="RKHR01000003">
    <property type="protein sequence ID" value="ROS04862.1"/>
    <property type="molecule type" value="Genomic_DNA"/>
</dbReference>
<proteinExistence type="inferred from homology"/>
<dbReference type="InterPro" id="IPR009050">
    <property type="entry name" value="Globin-like_sf"/>
</dbReference>
<keyword evidence="1" id="KW-0408">Iron</keyword>
<evidence type="ECO:0000256" key="1">
    <source>
        <dbReference type="RuleBase" id="RU000356"/>
    </source>
</evidence>
<feature type="domain" description="Globin" evidence="2">
    <location>
        <begin position="27"/>
        <end position="125"/>
    </location>
</feature>
<dbReference type="OrthoDB" id="7064904at2"/>
<organism evidence="3 4">
    <name type="scientific">Sinobacterium caligoides</name>
    <dbReference type="NCBI Taxonomy" id="933926"/>
    <lineage>
        <taxon>Bacteria</taxon>
        <taxon>Pseudomonadati</taxon>
        <taxon>Pseudomonadota</taxon>
        <taxon>Gammaproteobacteria</taxon>
        <taxon>Cellvibrionales</taxon>
        <taxon>Spongiibacteraceae</taxon>
        <taxon>Sinobacterium</taxon>
    </lineage>
</organism>
<evidence type="ECO:0000259" key="2">
    <source>
        <dbReference type="Pfam" id="PF00042"/>
    </source>
</evidence>
<dbReference type="GO" id="GO:0020037">
    <property type="term" value="F:heme binding"/>
    <property type="evidence" value="ECO:0007669"/>
    <property type="project" value="InterPro"/>
</dbReference>